<dbReference type="InterPro" id="IPR011646">
    <property type="entry name" value="KAP_P-loop"/>
</dbReference>
<evidence type="ECO:0000259" key="1">
    <source>
        <dbReference type="Pfam" id="PF07693"/>
    </source>
</evidence>
<sequence>MGDMQLWDDNPTMVDLLGFTPIVDTVVAALNAPALDPVTIGVQSPWGGGKSTVLRILEGKLRQQPGTTVVRLDPWEFDDQFDVRGTVIAEVLQHLLSTYGKEHEDLDTKVTTLLDRIGSSRVAASLSQGKLVAQSKELIEALTPKSKKDTKSLAGFREAFAELIDSIVGLKRLVVLVDDLDRCLPDAVMASLEAIKLFLSVKKVAFVLAADQEMVRESIAASLDATGRGERFATRYLEKIVQVPLSLPRVGTDEAATYITLLLSAGLCPEPANYEALVQHAQRRRALGLSPVLSDLTGLPWAPDPDTIGLASRLASGMAAHRAGSPRSIKRFLNAFSLRSKIAEGQGITIEPAVIAKLMLLEDSHAKDFEVLASLPDSSRGALLEHWQAWGRGEREDKPEGISDASKLWAASEPDLARAPFGPYLTLAASLISLEVAATLTQEQLTWVMDLASEADLDRRQTQELIVTRPVTEQRAVTEGLVQRARRETKVDPLVESLVYLARHTEELRTEIAEGLWHVRDMLTPAGIYDMSQSDVPELIAVVAKLADATDIDAMLQQAAVEARDRG</sequence>
<dbReference type="InterPro" id="IPR027417">
    <property type="entry name" value="P-loop_NTPase"/>
</dbReference>
<evidence type="ECO:0000313" key="3">
    <source>
        <dbReference type="Proteomes" id="UP000267408"/>
    </source>
</evidence>
<feature type="domain" description="KAP NTPase" evidence="1">
    <location>
        <begin position="20"/>
        <end position="341"/>
    </location>
</feature>
<comment type="caution">
    <text evidence="2">The sequence shown here is derived from an EMBL/GenBank/DDBJ whole genome shotgun (WGS) entry which is preliminary data.</text>
</comment>
<dbReference type="Pfam" id="PF07693">
    <property type="entry name" value="KAP_NTPase"/>
    <property type="match status" value="1"/>
</dbReference>
<dbReference type="SUPFAM" id="SSF52540">
    <property type="entry name" value="P-loop containing nucleoside triphosphate hydrolases"/>
    <property type="match status" value="1"/>
</dbReference>
<protein>
    <submittedName>
        <fullName evidence="2">KAP-like P-loop domain-containing protein</fullName>
    </submittedName>
</protein>
<dbReference type="EMBL" id="RJVJ01000002">
    <property type="protein sequence ID" value="ROR38185.1"/>
    <property type="molecule type" value="Genomic_DNA"/>
</dbReference>
<proteinExistence type="predicted"/>
<dbReference type="PANTHER" id="PTHR22674">
    <property type="entry name" value="NTPASE, KAP FAMILY P-LOOP DOMAIN-CONTAINING 1"/>
    <property type="match status" value="1"/>
</dbReference>
<dbReference type="AlphaFoldDB" id="A0A8G1UCG0"/>
<evidence type="ECO:0000313" key="2">
    <source>
        <dbReference type="EMBL" id="ROR38185.1"/>
    </source>
</evidence>
<reference evidence="2 3" key="1">
    <citation type="submission" date="2018-11" db="EMBL/GenBank/DDBJ databases">
        <title>Sequencing the genomes of 1000 actinobacteria strains.</title>
        <authorList>
            <person name="Klenk H.-P."/>
        </authorList>
    </citation>
    <scope>NUCLEOTIDE SEQUENCE [LARGE SCALE GENOMIC DNA]</scope>
    <source>
        <strain evidence="2 3">DSM 44780</strain>
    </source>
</reference>
<dbReference type="PANTHER" id="PTHR22674:SF6">
    <property type="entry name" value="NTPASE KAP FAMILY P-LOOP DOMAIN-CONTAINING PROTEIN 1"/>
    <property type="match status" value="1"/>
</dbReference>
<organism evidence="2 3">
    <name type="scientific">Kitasatospora cineracea</name>
    <dbReference type="NCBI Taxonomy" id="88074"/>
    <lineage>
        <taxon>Bacteria</taxon>
        <taxon>Bacillati</taxon>
        <taxon>Actinomycetota</taxon>
        <taxon>Actinomycetes</taxon>
        <taxon>Kitasatosporales</taxon>
        <taxon>Streptomycetaceae</taxon>
        <taxon>Kitasatospora</taxon>
    </lineage>
</organism>
<accession>A0A8G1UCG0</accession>
<dbReference type="InterPro" id="IPR052754">
    <property type="entry name" value="NTPase_KAP_P-loop"/>
</dbReference>
<name>A0A8G1UCG0_9ACTN</name>
<gene>
    <name evidence="2" type="ORF">EDD39_6360</name>
</gene>
<dbReference type="Proteomes" id="UP000267408">
    <property type="component" value="Unassembled WGS sequence"/>
</dbReference>